<feature type="domain" description="Bacterial sugar transferase" evidence="8">
    <location>
        <begin position="282"/>
        <end position="471"/>
    </location>
</feature>
<feature type="transmembrane region" description="Helical" evidence="7">
    <location>
        <begin position="129"/>
        <end position="146"/>
    </location>
</feature>
<dbReference type="PANTHER" id="PTHR30576:SF23">
    <property type="entry name" value="GLUCOSYLTRANSFERASE"/>
    <property type="match status" value="1"/>
</dbReference>
<proteinExistence type="inferred from homology"/>
<dbReference type="GO" id="GO:0016780">
    <property type="term" value="F:phosphotransferase activity, for other substituted phosphate groups"/>
    <property type="evidence" value="ECO:0007669"/>
    <property type="project" value="TreeGrafter"/>
</dbReference>
<evidence type="ECO:0000313" key="10">
    <source>
        <dbReference type="Proteomes" id="UP000503129"/>
    </source>
</evidence>
<keyword evidence="3 9" id="KW-0808">Transferase</keyword>
<keyword evidence="6 7" id="KW-0472">Membrane</keyword>
<evidence type="ECO:0000256" key="5">
    <source>
        <dbReference type="ARBA" id="ARBA00022989"/>
    </source>
</evidence>
<evidence type="ECO:0000256" key="7">
    <source>
        <dbReference type="SAM" id="Phobius"/>
    </source>
</evidence>
<feature type="transmembrane region" description="Helical" evidence="7">
    <location>
        <begin position="99"/>
        <end position="117"/>
    </location>
</feature>
<comment type="similarity">
    <text evidence="2">Belongs to the bacterial sugar transferase family.</text>
</comment>
<dbReference type="Pfam" id="PF02397">
    <property type="entry name" value="Bac_transf"/>
    <property type="match status" value="1"/>
</dbReference>
<keyword evidence="4 7" id="KW-0812">Transmembrane</keyword>
<dbReference type="GO" id="GO:0016020">
    <property type="term" value="C:membrane"/>
    <property type="evidence" value="ECO:0007669"/>
    <property type="project" value="UniProtKB-SubCell"/>
</dbReference>
<evidence type="ECO:0000256" key="3">
    <source>
        <dbReference type="ARBA" id="ARBA00022679"/>
    </source>
</evidence>
<evidence type="ECO:0000259" key="8">
    <source>
        <dbReference type="Pfam" id="PF02397"/>
    </source>
</evidence>
<dbReference type="InterPro" id="IPR003362">
    <property type="entry name" value="Bact_transf"/>
</dbReference>
<evidence type="ECO:0000313" key="9">
    <source>
        <dbReference type="EMBL" id="QDL07243.1"/>
    </source>
</evidence>
<protein>
    <submittedName>
        <fullName evidence="9">Sugar transferase</fullName>
    </submittedName>
</protein>
<dbReference type="InterPro" id="IPR017475">
    <property type="entry name" value="EPS_sugar_tfrase"/>
</dbReference>
<feature type="transmembrane region" description="Helical" evidence="7">
    <location>
        <begin position="255"/>
        <end position="275"/>
    </location>
</feature>
<evidence type="ECO:0000256" key="2">
    <source>
        <dbReference type="ARBA" id="ARBA00006464"/>
    </source>
</evidence>
<accession>A0A856M7X3</accession>
<organism evidence="9 10">
    <name type="scientific">Brasilonema sennae CENA114</name>
    <dbReference type="NCBI Taxonomy" id="415709"/>
    <lineage>
        <taxon>Bacteria</taxon>
        <taxon>Bacillati</taxon>
        <taxon>Cyanobacteriota</taxon>
        <taxon>Cyanophyceae</taxon>
        <taxon>Nostocales</taxon>
        <taxon>Scytonemataceae</taxon>
        <taxon>Brasilonema</taxon>
        <taxon>Bromeliae group (in: Brasilonema)</taxon>
    </lineage>
</organism>
<feature type="transmembrane region" description="Helical" evidence="7">
    <location>
        <begin position="287"/>
        <end position="308"/>
    </location>
</feature>
<evidence type="ECO:0000256" key="6">
    <source>
        <dbReference type="ARBA" id="ARBA00023136"/>
    </source>
</evidence>
<dbReference type="PANTHER" id="PTHR30576">
    <property type="entry name" value="COLANIC BIOSYNTHESIS UDP-GLUCOSE LIPID CARRIER TRANSFERASE"/>
    <property type="match status" value="1"/>
</dbReference>
<dbReference type="KEGG" id="bsen:DP114_04360"/>
<dbReference type="NCBIfam" id="TIGR03025">
    <property type="entry name" value="EPS_sugtrans"/>
    <property type="match status" value="1"/>
</dbReference>
<keyword evidence="5 7" id="KW-1133">Transmembrane helix</keyword>
<evidence type="ECO:0000256" key="4">
    <source>
        <dbReference type="ARBA" id="ARBA00022692"/>
    </source>
</evidence>
<dbReference type="Pfam" id="PF13727">
    <property type="entry name" value="CoA_binding_3"/>
    <property type="match status" value="1"/>
</dbReference>
<reference evidence="9 10" key="1">
    <citation type="submission" date="2018-06" db="EMBL/GenBank/DDBJ databases">
        <title>Comparative genomics of Brasilonema spp. strains.</title>
        <authorList>
            <person name="Alvarenga D.O."/>
            <person name="Fiore M.F."/>
            <person name="Varani A.M."/>
        </authorList>
    </citation>
    <scope>NUCLEOTIDE SEQUENCE [LARGE SCALE GENOMIC DNA]</scope>
    <source>
        <strain evidence="9 10">CENA114</strain>
    </source>
</reference>
<dbReference type="AlphaFoldDB" id="A0A856M7X3"/>
<dbReference type="Proteomes" id="UP000503129">
    <property type="component" value="Chromosome"/>
</dbReference>
<dbReference type="EMBL" id="CP030118">
    <property type="protein sequence ID" value="QDL07243.1"/>
    <property type="molecule type" value="Genomic_DNA"/>
</dbReference>
<feature type="transmembrane region" description="Helical" evidence="7">
    <location>
        <begin position="69"/>
        <end position="87"/>
    </location>
</feature>
<feature type="transmembrane region" description="Helical" evidence="7">
    <location>
        <begin position="31"/>
        <end position="49"/>
    </location>
</feature>
<dbReference type="RefSeq" id="WP_171975528.1">
    <property type="nucleotide sequence ID" value="NZ_CAWOXK010000001.1"/>
</dbReference>
<name>A0A856M7X3_9CYAN</name>
<comment type="subcellular location">
    <subcellularLocation>
        <location evidence="1">Membrane</location>
        <topology evidence="1">Multi-pass membrane protein</topology>
    </subcellularLocation>
</comment>
<keyword evidence="10" id="KW-1185">Reference proteome</keyword>
<gene>
    <name evidence="9" type="ORF">DP114_04360</name>
</gene>
<evidence type="ECO:0000256" key="1">
    <source>
        <dbReference type="ARBA" id="ARBA00004141"/>
    </source>
</evidence>
<sequence length="477" mass="54603">MSHRNISPGVTFKRDLRSGDVRIQRGIAIRLLRIVTLVLLDIIFLSLAWKFAVFYGTSLDSPWTQKTSFLLLIITIEIGVIGVQGLYKAGIHRRNYFGLIKAVSLSEVFLLLIAFLYEPDSYVSRSTFILFWLSSIALLCIGRTIFDVITKLMRQKGAIRYPVFLIAETEAQEDYIKLIEQENCYIVQGIADSTCLDKANREVTLESLRNQGIVEAFVSWKAVKNRLYVCWRFQTAGIILRILPTESIVRYPKTMSWIIGIAKIPCLTIPIPIIVGSSFWVKRSFDLCCCTILLIIILPVYLVIALLIKLDSPGAVFFRQERIGLHSKKFKIWKFRTMVSNAEKMQKDLEAKNEIKDGVLFKMKEDPRVTRVGKFLRRYSLDELPQLFNVVLGQMSLVGPRPLPIRDVEKFQTSHLLRQEVLPGITGLWQVSGRSNIDNFEDAVKLDIVYIENWSVWLDLTILLKTIKVVISKTGAY</sequence>